<dbReference type="EMBL" id="SIJK02000038">
    <property type="protein sequence ID" value="MBP1467656.1"/>
    <property type="molecule type" value="Genomic_DNA"/>
</dbReference>
<evidence type="ECO:0000259" key="4">
    <source>
        <dbReference type="PROSITE" id="PS50043"/>
    </source>
</evidence>
<organism evidence="5 6">
    <name type="scientific">Candidatus Chloroploca mongolica</name>
    <dbReference type="NCBI Taxonomy" id="2528176"/>
    <lineage>
        <taxon>Bacteria</taxon>
        <taxon>Bacillati</taxon>
        <taxon>Chloroflexota</taxon>
        <taxon>Chloroflexia</taxon>
        <taxon>Chloroflexales</taxon>
        <taxon>Chloroflexineae</taxon>
        <taxon>Oscillochloridaceae</taxon>
        <taxon>Candidatus Chloroploca</taxon>
    </lineage>
</organism>
<protein>
    <submittedName>
        <fullName evidence="5">Response regulator transcription factor</fullName>
    </submittedName>
</protein>
<feature type="domain" description="HTH luxR-type" evidence="4">
    <location>
        <begin position="1"/>
        <end position="66"/>
    </location>
</feature>
<comment type="caution">
    <text evidence="5">The sequence shown here is derived from an EMBL/GenBank/DDBJ whole genome shotgun (WGS) entry which is preliminary data.</text>
</comment>
<reference evidence="5 6" key="1">
    <citation type="submission" date="2021-03" db="EMBL/GenBank/DDBJ databases">
        <authorList>
            <person name="Grouzdev D.S."/>
        </authorList>
    </citation>
    <scope>NUCLEOTIDE SEQUENCE [LARGE SCALE GENOMIC DNA]</scope>
    <source>
        <strain evidence="5 6">M50-1</strain>
    </source>
</reference>
<evidence type="ECO:0000256" key="1">
    <source>
        <dbReference type="ARBA" id="ARBA00023015"/>
    </source>
</evidence>
<gene>
    <name evidence="5" type="ORF">EYB53_018220</name>
</gene>
<dbReference type="PANTHER" id="PTHR44688">
    <property type="entry name" value="DNA-BINDING TRANSCRIPTIONAL ACTIVATOR DEVR_DOSR"/>
    <property type="match status" value="1"/>
</dbReference>
<keyword evidence="3" id="KW-0804">Transcription</keyword>
<dbReference type="InterPro" id="IPR000792">
    <property type="entry name" value="Tscrpt_reg_LuxR_C"/>
</dbReference>
<dbReference type="SMART" id="SM00421">
    <property type="entry name" value="HTH_LUXR"/>
    <property type="match status" value="1"/>
</dbReference>
<dbReference type="InterPro" id="IPR036388">
    <property type="entry name" value="WH-like_DNA-bd_sf"/>
</dbReference>
<keyword evidence="1" id="KW-0805">Transcription regulation</keyword>
<keyword evidence="6" id="KW-1185">Reference proteome</keyword>
<dbReference type="Gene3D" id="1.10.10.10">
    <property type="entry name" value="Winged helix-like DNA-binding domain superfamily/Winged helix DNA-binding domain"/>
    <property type="match status" value="1"/>
</dbReference>
<dbReference type="PROSITE" id="PS50043">
    <property type="entry name" value="HTH_LUXR_2"/>
    <property type="match status" value="1"/>
</dbReference>
<evidence type="ECO:0000313" key="6">
    <source>
        <dbReference type="Proteomes" id="UP001193081"/>
    </source>
</evidence>
<proteinExistence type="predicted"/>
<dbReference type="SUPFAM" id="SSF46894">
    <property type="entry name" value="C-terminal effector domain of the bipartite response regulators"/>
    <property type="match status" value="1"/>
</dbReference>
<dbReference type="InterPro" id="IPR016032">
    <property type="entry name" value="Sig_transdc_resp-reg_C-effctor"/>
</dbReference>
<dbReference type="Proteomes" id="UP001193081">
    <property type="component" value="Unassembled WGS sequence"/>
</dbReference>
<name>A0ABS4DDY8_9CHLR</name>
<evidence type="ECO:0000313" key="5">
    <source>
        <dbReference type="EMBL" id="MBP1467656.1"/>
    </source>
</evidence>
<keyword evidence="2" id="KW-0238">DNA-binding</keyword>
<dbReference type="CDD" id="cd06170">
    <property type="entry name" value="LuxR_C_like"/>
    <property type="match status" value="1"/>
</dbReference>
<accession>A0ABS4DDY8</accession>
<dbReference type="PANTHER" id="PTHR44688:SF16">
    <property type="entry name" value="DNA-BINDING TRANSCRIPTIONAL ACTIVATOR DEVR_DOSR"/>
    <property type="match status" value="1"/>
</dbReference>
<evidence type="ECO:0000256" key="2">
    <source>
        <dbReference type="ARBA" id="ARBA00023125"/>
    </source>
</evidence>
<dbReference type="Pfam" id="PF00196">
    <property type="entry name" value="GerE"/>
    <property type="match status" value="1"/>
</dbReference>
<dbReference type="PRINTS" id="PR00038">
    <property type="entry name" value="HTHLUXR"/>
</dbReference>
<dbReference type="PROSITE" id="PS00622">
    <property type="entry name" value="HTH_LUXR_1"/>
    <property type="match status" value="1"/>
</dbReference>
<evidence type="ECO:0000256" key="3">
    <source>
        <dbReference type="ARBA" id="ARBA00023163"/>
    </source>
</evidence>
<sequence length="70" mass="7982">MPRDAKPLTGQECKVIKLIAQGKTNREIAYEMGLSSSTVKHYVRSICQKLRVPNRTAAAIRYYRDIENLS</sequence>